<reference evidence="13" key="2">
    <citation type="submission" date="2025-08" db="UniProtKB">
        <authorList>
            <consortium name="Ensembl"/>
        </authorList>
    </citation>
    <scope>IDENTIFICATION</scope>
</reference>
<dbReference type="GO" id="GO:0005125">
    <property type="term" value="F:cytokine activity"/>
    <property type="evidence" value="ECO:0007669"/>
    <property type="project" value="UniProtKB-KW"/>
</dbReference>
<dbReference type="GO" id="GO:0008083">
    <property type="term" value="F:growth factor activity"/>
    <property type="evidence" value="ECO:0007669"/>
    <property type="project" value="UniProtKB-KW"/>
</dbReference>
<evidence type="ECO:0000313" key="14">
    <source>
        <dbReference type="Proteomes" id="UP000694394"/>
    </source>
</evidence>
<keyword evidence="4 11" id="KW-0202">Cytokine</keyword>
<accession>A0A8C5YF02</accession>
<gene>
    <name evidence="11 13" type="primary">IL12A</name>
</gene>
<dbReference type="Ensembl" id="ENSMICT00000072312.1">
    <property type="protein sequence ID" value="ENSMICP00000050701.1"/>
    <property type="gene ID" value="ENSMICG00000049316.1"/>
</dbReference>
<evidence type="ECO:0000256" key="5">
    <source>
        <dbReference type="ARBA" id="ARBA00022525"/>
    </source>
</evidence>
<feature type="compositionally biased region" description="Polar residues" evidence="12">
    <location>
        <begin position="1"/>
        <end position="10"/>
    </location>
</feature>
<sequence length="215" mass="23905">MWLAGSASQTPPSPAVATGPHPAARSVSAQCRLSMCPPRSLLLVASLVLLDHLSLARSLPRTTPGPEMFQFLQHSQNLLGAVSTMLQKNESCLASRETSFISSGSSLTSREPSFMKTQCLSSIYEDLKMYQVEFKAMNAKLLMDPKRQISLDQNMLAVIDDLMQALNFNNETVPQNSSLEELDFYKTKMKLCILLHAFRIRVVTIDRVMSYLNSS</sequence>
<comment type="subunit">
    <text evidence="10">Heterodimer with IL12B; disulfide-linked. This heterodimer is known as interleukin IL-12. Heterodimer with EBI3/IL27B; not disulfide-linked. This heterodimer is known as interleukin IL-35. Interacts with NBR1; this interaction promotes IL-12 secretion.</text>
</comment>
<comment type="subcellular location">
    <subcellularLocation>
        <location evidence="1 11">Secreted</location>
    </subcellularLocation>
</comment>
<reference evidence="13" key="3">
    <citation type="submission" date="2025-09" db="UniProtKB">
        <authorList>
            <consortium name="Ensembl"/>
        </authorList>
    </citation>
    <scope>IDENTIFICATION</scope>
</reference>
<dbReference type="GeneTree" id="ENSGT00390000016906"/>
<keyword evidence="14" id="KW-1185">Reference proteome</keyword>
<dbReference type="PANTHER" id="PTHR48485">
    <property type="entry name" value="INTERLEUKIN-12 SUBUNIT BETA-RELATED"/>
    <property type="match status" value="1"/>
</dbReference>
<dbReference type="SUPFAM" id="SSF47266">
    <property type="entry name" value="4-helical cytokines"/>
    <property type="match status" value="1"/>
</dbReference>
<comment type="function">
    <text evidence="11">Heterodimerizes with IL12B to form the IL-12 cytokine or with EBI3/IL27B to form the IL-35 cytokine. IL-12 is primarily produced by professional antigen-presenting cells (APCs) such as B-cells and dendritic cells (DCs) as well as macrophages and granulocytes and regulates T-cell and natural killer-cell responses, induces the production of interferon-gamma (IFN-gamma), favors the differentiation of T-helper 1 (Th1) cells and is an important link between innate resistance and adaptive immunity. Mechanistically, exerts its biological effects through a receptor composed of IL12R1 and IL12R2 subunits. Binding to the receptor results in the rapid tyrosine phosphorylation of a number of cellular substrates including the JAK family kinases TYK2 and JAK2. In turn, recruited STAT4 gets phosphorylated and translocates to the nucleus where it regulates cytokine/growth factor responsive genes. As part of IL-35, plays essential roles in maintaining the immune homeostasis of the liver microenvironment and functions also as an immune-suppressive cytokine. Mediates biological events through unconventional receptors composed of IL12RB2 and gp130/IL6ST heterodimers or homodimers. Signaling requires the transcription factors STAT1 and STAT4, which form a unique heterodimer that binds to distinct DNA sites.</text>
</comment>
<evidence type="ECO:0000256" key="10">
    <source>
        <dbReference type="ARBA" id="ARBA00047077"/>
    </source>
</evidence>
<keyword evidence="6" id="KW-0732">Signal</keyword>
<feature type="region of interest" description="Disordered" evidence="12">
    <location>
        <begin position="1"/>
        <end position="22"/>
    </location>
</feature>
<evidence type="ECO:0000256" key="7">
    <source>
        <dbReference type="ARBA" id="ARBA00023030"/>
    </source>
</evidence>
<evidence type="ECO:0000256" key="3">
    <source>
        <dbReference type="ARBA" id="ARBA00014463"/>
    </source>
</evidence>
<dbReference type="InterPro" id="IPR009079">
    <property type="entry name" value="4_helix_cytokine-like_core"/>
</dbReference>
<keyword evidence="8 11" id="KW-1015">Disulfide bond</keyword>
<dbReference type="Proteomes" id="UP000694394">
    <property type="component" value="Chromosome 1"/>
</dbReference>
<dbReference type="GO" id="GO:0006955">
    <property type="term" value="P:immune response"/>
    <property type="evidence" value="ECO:0007669"/>
    <property type="project" value="InterPro"/>
</dbReference>
<dbReference type="AlphaFoldDB" id="A0A8C5YF02"/>
<protein>
    <recommendedName>
        <fullName evidence="3 11">Interleukin-12 subunit alpha</fullName>
        <shortName evidence="11">IL-12A</shortName>
    </recommendedName>
</protein>
<comment type="subunit">
    <text evidence="11">Heterodimer with IL12B; disulfide-linked. The heterodimer is known as interleukin IL-12.</text>
</comment>
<proteinExistence type="inferred from homology"/>
<evidence type="ECO:0000256" key="6">
    <source>
        <dbReference type="ARBA" id="ARBA00022729"/>
    </source>
</evidence>
<evidence type="ECO:0000256" key="11">
    <source>
        <dbReference type="RuleBase" id="RU363133"/>
    </source>
</evidence>
<keyword evidence="5 11" id="KW-0964">Secreted</keyword>
<evidence type="ECO:0000256" key="8">
    <source>
        <dbReference type="ARBA" id="ARBA00023157"/>
    </source>
</evidence>
<evidence type="ECO:0000256" key="2">
    <source>
        <dbReference type="ARBA" id="ARBA00007432"/>
    </source>
</evidence>
<keyword evidence="9" id="KW-0325">Glycoprotein</keyword>
<name>A0A8C5YF02_MICMU</name>
<evidence type="ECO:0000256" key="9">
    <source>
        <dbReference type="ARBA" id="ARBA00023180"/>
    </source>
</evidence>
<dbReference type="InterPro" id="IPR004281">
    <property type="entry name" value="IL-12_alpha"/>
</dbReference>
<evidence type="ECO:0000256" key="1">
    <source>
        <dbReference type="ARBA" id="ARBA00004613"/>
    </source>
</evidence>
<dbReference type="InterPro" id="IPR050676">
    <property type="entry name" value="IL-12"/>
</dbReference>
<dbReference type="GO" id="GO:0005143">
    <property type="term" value="F:interleukin-12 receptor binding"/>
    <property type="evidence" value="ECO:0007669"/>
    <property type="project" value="InterPro"/>
</dbReference>
<evidence type="ECO:0000313" key="13">
    <source>
        <dbReference type="Ensembl" id="ENSMICP00000050701.1"/>
    </source>
</evidence>
<comment type="similarity">
    <text evidence="2 11">Belongs to the IL-6 superfamily.</text>
</comment>
<reference evidence="13" key="1">
    <citation type="submission" date="2016-12" db="EMBL/GenBank/DDBJ databases">
        <title>Mouse lemur reference genome and diversity panel.</title>
        <authorList>
            <person name="Harris R."/>
            <person name="Larsen P."/>
            <person name="Liu Y."/>
            <person name="Hughes D.S."/>
            <person name="Murali S."/>
            <person name="Raveendran M."/>
            <person name="Korchina V."/>
            <person name="Wang M."/>
            <person name="Jhangiani S."/>
            <person name="Bandaranaike D."/>
            <person name="Bellair M."/>
            <person name="Blankenburg K."/>
            <person name="Chao H."/>
            <person name="Dahdouli M."/>
            <person name="Dinh H."/>
            <person name="Doddapaneni H."/>
            <person name="English A."/>
            <person name="Firestine M."/>
            <person name="Gnanaolivu R."/>
            <person name="Gross S."/>
            <person name="Hernandez B."/>
            <person name="Javaid M."/>
            <person name="Jayaseelan J."/>
            <person name="Jones J."/>
            <person name="Khan Z."/>
            <person name="Kovar C."/>
            <person name="Kurapati P."/>
            <person name="Le B."/>
            <person name="Lee S."/>
            <person name="Li M."/>
            <person name="Mathew T."/>
            <person name="Narasimhan A."/>
            <person name="Ngo D."/>
            <person name="Nguyen L."/>
            <person name="Okwuonu G."/>
            <person name="Ongeri F."/>
            <person name="Osuji N."/>
            <person name="Pu L.-L."/>
            <person name="Puazo M."/>
            <person name="Quiroz J."/>
            <person name="Raj R."/>
            <person name="Rajbhandari K."/>
            <person name="Reid J.G."/>
            <person name="Santibanez J."/>
            <person name="Sexton D."/>
            <person name="Skinner E."/>
            <person name="Vee V."/>
            <person name="Weissenberger G."/>
            <person name="Wu Y."/>
            <person name="Xin Y."/>
            <person name="Han Y."/>
            <person name="Campbell C."/>
            <person name="Brown A."/>
            <person name="Sullivan B."/>
            <person name="Shelton J."/>
            <person name="Brown S."/>
            <person name="Dudchenko O."/>
            <person name="Machol I."/>
            <person name="Durand N."/>
            <person name="Shamim M."/>
            <person name="Lieberman A."/>
            <person name="Muzny D.M."/>
            <person name="Richards S."/>
            <person name="Yoder A."/>
            <person name="Worley K.C."/>
            <person name="Rogers J."/>
            <person name="Gibbs R.A."/>
        </authorList>
    </citation>
    <scope>NUCLEOTIDE SEQUENCE [LARGE SCALE GENOMIC DNA]</scope>
</reference>
<organism evidence="13 14">
    <name type="scientific">Microcebus murinus</name>
    <name type="common">Gray mouse lemur</name>
    <name type="synonym">Lemur murinus</name>
    <dbReference type="NCBI Taxonomy" id="30608"/>
    <lineage>
        <taxon>Eukaryota</taxon>
        <taxon>Metazoa</taxon>
        <taxon>Chordata</taxon>
        <taxon>Craniata</taxon>
        <taxon>Vertebrata</taxon>
        <taxon>Euteleostomi</taxon>
        <taxon>Mammalia</taxon>
        <taxon>Eutheria</taxon>
        <taxon>Euarchontoglires</taxon>
        <taxon>Primates</taxon>
        <taxon>Strepsirrhini</taxon>
        <taxon>Lemuriformes</taxon>
        <taxon>Cheirogaleidae</taxon>
        <taxon>Microcebus</taxon>
    </lineage>
</organism>
<evidence type="ECO:0000256" key="12">
    <source>
        <dbReference type="SAM" id="MobiDB-lite"/>
    </source>
</evidence>
<dbReference type="PANTHER" id="PTHR48485:SF1">
    <property type="entry name" value="INTERLEUKIN-12 SUBUNIT ALPHA"/>
    <property type="match status" value="1"/>
</dbReference>
<dbReference type="GO" id="GO:0005615">
    <property type="term" value="C:extracellular space"/>
    <property type="evidence" value="ECO:0007669"/>
    <property type="project" value="UniProtKB-KW"/>
</dbReference>
<dbReference type="Pfam" id="PF03039">
    <property type="entry name" value="IL12"/>
    <property type="match status" value="1"/>
</dbReference>
<keyword evidence="7 11" id="KW-0339">Growth factor</keyword>
<evidence type="ECO:0000256" key="4">
    <source>
        <dbReference type="ARBA" id="ARBA00022514"/>
    </source>
</evidence>
<dbReference type="Gene3D" id="1.20.1250.10">
    <property type="match status" value="1"/>
</dbReference>
<dbReference type="EMBL" id="ABDC03000720">
    <property type="status" value="NOT_ANNOTATED_CDS"/>
    <property type="molecule type" value="Genomic_DNA"/>
</dbReference>